<dbReference type="AlphaFoldDB" id="A0A0A8YPM5"/>
<sequence length="25" mass="3030">MKFYDTKAYIGNFLYLPHTHLFPLV</sequence>
<dbReference type="EMBL" id="GBRH01269669">
    <property type="protein sequence ID" value="JAD28226.1"/>
    <property type="molecule type" value="Transcribed_RNA"/>
</dbReference>
<name>A0A0A8YPM5_ARUDO</name>
<accession>A0A0A8YPM5</accession>
<reference evidence="1" key="1">
    <citation type="submission" date="2014-09" db="EMBL/GenBank/DDBJ databases">
        <authorList>
            <person name="Magalhaes I.L.F."/>
            <person name="Oliveira U."/>
            <person name="Santos F.R."/>
            <person name="Vidigal T.H.D.A."/>
            <person name="Brescovit A.D."/>
            <person name="Santos A.J."/>
        </authorList>
    </citation>
    <scope>NUCLEOTIDE SEQUENCE</scope>
    <source>
        <tissue evidence="1">Shoot tissue taken approximately 20 cm above the soil surface</tissue>
    </source>
</reference>
<evidence type="ECO:0000313" key="1">
    <source>
        <dbReference type="EMBL" id="JAD28226.1"/>
    </source>
</evidence>
<protein>
    <submittedName>
        <fullName evidence="1">Uncharacterized protein</fullName>
    </submittedName>
</protein>
<reference evidence="1" key="2">
    <citation type="journal article" date="2015" name="Data Brief">
        <title>Shoot transcriptome of the giant reed, Arundo donax.</title>
        <authorList>
            <person name="Barrero R.A."/>
            <person name="Guerrero F.D."/>
            <person name="Moolhuijzen P."/>
            <person name="Goolsby J.A."/>
            <person name="Tidwell J."/>
            <person name="Bellgard S.E."/>
            <person name="Bellgard M.I."/>
        </authorList>
    </citation>
    <scope>NUCLEOTIDE SEQUENCE</scope>
    <source>
        <tissue evidence="1">Shoot tissue taken approximately 20 cm above the soil surface</tissue>
    </source>
</reference>
<organism evidence="1">
    <name type="scientific">Arundo donax</name>
    <name type="common">Giant reed</name>
    <name type="synonym">Donax arundinaceus</name>
    <dbReference type="NCBI Taxonomy" id="35708"/>
    <lineage>
        <taxon>Eukaryota</taxon>
        <taxon>Viridiplantae</taxon>
        <taxon>Streptophyta</taxon>
        <taxon>Embryophyta</taxon>
        <taxon>Tracheophyta</taxon>
        <taxon>Spermatophyta</taxon>
        <taxon>Magnoliopsida</taxon>
        <taxon>Liliopsida</taxon>
        <taxon>Poales</taxon>
        <taxon>Poaceae</taxon>
        <taxon>PACMAD clade</taxon>
        <taxon>Arundinoideae</taxon>
        <taxon>Arundineae</taxon>
        <taxon>Arundo</taxon>
    </lineage>
</organism>
<proteinExistence type="predicted"/>